<dbReference type="EMBL" id="ML213527">
    <property type="protein sequence ID" value="TFK46808.1"/>
    <property type="molecule type" value="Genomic_DNA"/>
</dbReference>
<protein>
    <submittedName>
        <fullName evidence="5">HD-domain/PDEase-like protein</fullName>
    </submittedName>
</protein>
<dbReference type="InterPro" id="IPR003607">
    <property type="entry name" value="HD/PDEase_dom"/>
</dbReference>
<dbReference type="InterPro" id="IPR036971">
    <property type="entry name" value="PDEase_catalytic_dom_sf"/>
</dbReference>
<reference evidence="5 6" key="1">
    <citation type="journal article" date="2019" name="Nat. Ecol. Evol.">
        <title>Megaphylogeny resolves global patterns of mushroom evolution.</title>
        <authorList>
            <person name="Varga T."/>
            <person name="Krizsan K."/>
            <person name="Foldi C."/>
            <person name="Dima B."/>
            <person name="Sanchez-Garcia M."/>
            <person name="Sanchez-Ramirez S."/>
            <person name="Szollosi G.J."/>
            <person name="Szarkandi J.G."/>
            <person name="Papp V."/>
            <person name="Albert L."/>
            <person name="Andreopoulos W."/>
            <person name="Angelini C."/>
            <person name="Antonin V."/>
            <person name="Barry K.W."/>
            <person name="Bougher N.L."/>
            <person name="Buchanan P."/>
            <person name="Buyck B."/>
            <person name="Bense V."/>
            <person name="Catcheside P."/>
            <person name="Chovatia M."/>
            <person name="Cooper J."/>
            <person name="Damon W."/>
            <person name="Desjardin D."/>
            <person name="Finy P."/>
            <person name="Geml J."/>
            <person name="Haridas S."/>
            <person name="Hughes K."/>
            <person name="Justo A."/>
            <person name="Karasinski D."/>
            <person name="Kautmanova I."/>
            <person name="Kiss B."/>
            <person name="Kocsube S."/>
            <person name="Kotiranta H."/>
            <person name="LaButti K.M."/>
            <person name="Lechner B.E."/>
            <person name="Liimatainen K."/>
            <person name="Lipzen A."/>
            <person name="Lukacs Z."/>
            <person name="Mihaltcheva S."/>
            <person name="Morgado L.N."/>
            <person name="Niskanen T."/>
            <person name="Noordeloos M.E."/>
            <person name="Ohm R.A."/>
            <person name="Ortiz-Santana B."/>
            <person name="Ovrebo C."/>
            <person name="Racz N."/>
            <person name="Riley R."/>
            <person name="Savchenko A."/>
            <person name="Shiryaev A."/>
            <person name="Soop K."/>
            <person name="Spirin V."/>
            <person name="Szebenyi C."/>
            <person name="Tomsovsky M."/>
            <person name="Tulloss R.E."/>
            <person name="Uehling J."/>
            <person name="Grigoriev I.V."/>
            <person name="Vagvolgyi C."/>
            <person name="Papp T."/>
            <person name="Martin F.M."/>
            <person name="Miettinen O."/>
            <person name="Hibbett D.S."/>
            <person name="Nagy L.G."/>
        </authorList>
    </citation>
    <scope>NUCLEOTIDE SEQUENCE [LARGE SCALE GENOMIC DNA]</scope>
    <source>
        <strain evidence="5 6">OMC1185</strain>
    </source>
</reference>
<keyword evidence="2" id="KW-0378">Hydrolase</keyword>
<organism evidence="5 6">
    <name type="scientific">Heliocybe sulcata</name>
    <dbReference type="NCBI Taxonomy" id="5364"/>
    <lineage>
        <taxon>Eukaryota</taxon>
        <taxon>Fungi</taxon>
        <taxon>Dikarya</taxon>
        <taxon>Basidiomycota</taxon>
        <taxon>Agaricomycotina</taxon>
        <taxon>Agaricomycetes</taxon>
        <taxon>Gloeophyllales</taxon>
        <taxon>Gloeophyllaceae</taxon>
        <taxon>Heliocybe</taxon>
    </lineage>
</organism>
<dbReference type="PANTHER" id="PTHR11347">
    <property type="entry name" value="CYCLIC NUCLEOTIDE PHOSPHODIESTERASE"/>
    <property type="match status" value="1"/>
</dbReference>
<feature type="region of interest" description="Disordered" evidence="3">
    <location>
        <begin position="489"/>
        <end position="511"/>
    </location>
</feature>
<evidence type="ECO:0000313" key="5">
    <source>
        <dbReference type="EMBL" id="TFK46808.1"/>
    </source>
</evidence>
<dbReference type="GO" id="GO:0004114">
    <property type="term" value="F:3',5'-cyclic-nucleotide phosphodiesterase activity"/>
    <property type="evidence" value="ECO:0007669"/>
    <property type="project" value="InterPro"/>
</dbReference>
<name>A0A5C3MSS1_9AGAM</name>
<dbReference type="SUPFAM" id="SSF109604">
    <property type="entry name" value="HD-domain/PDEase-like"/>
    <property type="match status" value="1"/>
</dbReference>
<feature type="compositionally biased region" description="Low complexity" evidence="3">
    <location>
        <begin position="502"/>
        <end position="511"/>
    </location>
</feature>
<feature type="compositionally biased region" description="Pro residues" evidence="3">
    <location>
        <begin position="586"/>
        <end position="595"/>
    </location>
</feature>
<dbReference type="AlphaFoldDB" id="A0A5C3MSS1"/>
<evidence type="ECO:0000256" key="2">
    <source>
        <dbReference type="ARBA" id="ARBA00022801"/>
    </source>
</evidence>
<feature type="domain" description="PDEase" evidence="4">
    <location>
        <begin position="71"/>
        <end position="419"/>
    </location>
</feature>
<proteinExistence type="predicted"/>
<sequence>MCCKVHGNLGTRDARRRSVDVGGLALALAQEGLGHGWGGWEDEEIGEAEYAELLSDMYTHTQSHTCADGTVTPDVPLTPEARLRLIRSLDSWNFEPHKLLDEEMISCTLILFESLYRIPGMQEEVGVPLQRLSDFLHHLRHVYRQQNSYHNFQHALDVLQATHIFLYTANIVPPVSILLHSHDQLWQPDKNNKPDPLLRCLTNEDLFALYIAAIGHDAGHPGFTNKFMENAKTPLSMVYNDKSALEQMHCVLLLSLMRQHGLGHLLDRPGRGPALRRLLLQTVLATDMSLHKEFMELFKDLLAGNESDPRRRKVLVCQALIKCADISNPCRPMGVSQHWASALAQEWHNQALLEEHLALPPSVPPSFNPLSEARSQVVFITACAKPLFEITAAAVPDMGRFAQQCLSNLQTWEDRCAQLNVHENAVLEPSCHSMTPQDYLTVFPLTLPSYFSMPRMWQAFQDASTSDASSSSGSRSSSPTRYTIHVGATAAAVSTPSPPITPSDDSSSIISPRSEAFDSLHPTSASNGSQAGNEATAAIRAAYKASVRKKKSFHRNSWNAPAPPSLPGAGTGSLPISPDSTVDRIPPSPRLPSPIAPNSTKHPILLVTRNKSAS</sequence>
<keyword evidence="1" id="KW-0479">Metal-binding</keyword>
<evidence type="ECO:0000256" key="1">
    <source>
        <dbReference type="ARBA" id="ARBA00022723"/>
    </source>
</evidence>
<dbReference type="Pfam" id="PF00233">
    <property type="entry name" value="PDEase_I"/>
    <property type="match status" value="1"/>
</dbReference>
<dbReference type="SMART" id="SM00471">
    <property type="entry name" value="HDc"/>
    <property type="match status" value="1"/>
</dbReference>
<dbReference type="Gene3D" id="1.10.1300.10">
    <property type="entry name" value="3'5'-cyclic nucleotide phosphodiesterase, catalytic domain"/>
    <property type="match status" value="1"/>
</dbReference>
<evidence type="ECO:0000259" key="4">
    <source>
        <dbReference type="PROSITE" id="PS51845"/>
    </source>
</evidence>
<feature type="region of interest" description="Disordered" evidence="3">
    <location>
        <begin position="554"/>
        <end position="614"/>
    </location>
</feature>
<accession>A0A5C3MSS1</accession>
<dbReference type="InterPro" id="IPR002073">
    <property type="entry name" value="PDEase_catalytic_dom"/>
</dbReference>
<gene>
    <name evidence="5" type="ORF">OE88DRAFT_1667055</name>
</gene>
<dbReference type="Proteomes" id="UP000305948">
    <property type="component" value="Unassembled WGS sequence"/>
</dbReference>
<dbReference type="PROSITE" id="PS51845">
    <property type="entry name" value="PDEASE_I_2"/>
    <property type="match status" value="1"/>
</dbReference>
<dbReference type="GO" id="GO:0007165">
    <property type="term" value="P:signal transduction"/>
    <property type="evidence" value="ECO:0007669"/>
    <property type="project" value="InterPro"/>
</dbReference>
<dbReference type="GO" id="GO:0046872">
    <property type="term" value="F:metal ion binding"/>
    <property type="evidence" value="ECO:0007669"/>
    <property type="project" value="UniProtKB-KW"/>
</dbReference>
<evidence type="ECO:0000256" key="3">
    <source>
        <dbReference type="SAM" id="MobiDB-lite"/>
    </source>
</evidence>
<dbReference type="STRING" id="5364.A0A5C3MSS1"/>
<dbReference type="OrthoDB" id="546632at2759"/>
<evidence type="ECO:0000313" key="6">
    <source>
        <dbReference type="Proteomes" id="UP000305948"/>
    </source>
</evidence>
<keyword evidence="6" id="KW-1185">Reference proteome</keyword>
<dbReference type="CDD" id="cd00077">
    <property type="entry name" value="HDc"/>
    <property type="match status" value="1"/>
</dbReference>